<comment type="caution">
    <text evidence="2">The sequence shown here is derived from an EMBL/GenBank/DDBJ whole genome shotgun (WGS) entry which is preliminary data.</text>
</comment>
<evidence type="ECO:0000313" key="3">
    <source>
        <dbReference type="Proteomes" id="UP000291078"/>
    </source>
</evidence>
<evidence type="ECO:0000256" key="1">
    <source>
        <dbReference type="SAM" id="SignalP"/>
    </source>
</evidence>
<feature type="chain" id="PRO_5020635234" evidence="1">
    <location>
        <begin position="22"/>
        <end position="221"/>
    </location>
</feature>
<protein>
    <submittedName>
        <fullName evidence="2">Uncharacterized protein DUF1120</fullName>
    </submittedName>
</protein>
<name>A0A4Q7S759_9BURK</name>
<dbReference type="Proteomes" id="UP000291078">
    <property type="component" value="Unassembled WGS sequence"/>
</dbReference>
<feature type="signal peptide" evidence="1">
    <location>
        <begin position="1"/>
        <end position="21"/>
    </location>
</feature>
<dbReference type="GO" id="GO:0007155">
    <property type="term" value="P:cell adhesion"/>
    <property type="evidence" value="ECO:0007669"/>
    <property type="project" value="InterPro"/>
</dbReference>
<dbReference type="Gene3D" id="2.60.40.1090">
    <property type="entry name" value="Fimbrial-type adhesion domain"/>
    <property type="match status" value="1"/>
</dbReference>
<evidence type="ECO:0000313" key="2">
    <source>
        <dbReference type="EMBL" id="RZT41558.1"/>
    </source>
</evidence>
<reference evidence="2 3" key="1">
    <citation type="journal article" date="2015" name="Stand. Genomic Sci.">
        <title>Genomic Encyclopedia of Bacterial and Archaeal Type Strains, Phase III: the genomes of soil and plant-associated and newly described type strains.</title>
        <authorList>
            <person name="Whitman W.B."/>
            <person name="Woyke T."/>
            <person name="Klenk H.P."/>
            <person name="Zhou Y."/>
            <person name="Lilburn T.G."/>
            <person name="Beck B.J."/>
            <person name="De Vos P."/>
            <person name="Vandamme P."/>
            <person name="Eisen J.A."/>
            <person name="Garrity G."/>
            <person name="Hugenholtz P."/>
            <person name="Kyrpides N.C."/>
        </authorList>
    </citation>
    <scope>NUCLEOTIDE SEQUENCE [LARGE SCALE GENOMIC DNA]</scope>
    <source>
        <strain evidence="2 3">ASC-9842</strain>
    </source>
</reference>
<dbReference type="RefSeq" id="WP_157994658.1">
    <property type="nucleotide sequence ID" value="NZ_SGXM01000001.1"/>
</dbReference>
<accession>A0A4Q7S759</accession>
<organism evidence="2 3">
    <name type="scientific">Cupriavidus agavae</name>
    <dbReference type="NCBI Taxonomy" id="1001822"/>
    <lineage>
        <taxon>Bacteria</taxon>
        <taxon>Pseudomonadati</taxon>
        <taxon>Pseudomonadota</taxon>
        <taxon>Betaproteobacteria</taxon>
        <taxon>Burkholderiales</taxon>
        <taxon>Burkholderiaceae</taxon>
        <taxon>Cupriavidus</taxon>
    </lineage>
</organism>
<dbReference type="OrthoDB" id="8966046at2"/>
<dbReference type="GO" id="GO:0009289">
    <property type="term" value="C:pilus"/>
    <property type="evidence" value="ECO:0007669"/>
    <property type="project" value="InterPro"/>
</dbReference>
<dbReference type="EMBL" id="SGXM01000001">
    <property type="protein sequence ID" value="RZT41558.1"/>
    <property type="molecule type" value="Genomic_DNA"/>
</dbReference>
<dbReference type="Pfam" id="PF06551">
    <property type="entry name" value="DUF1120"/>
    <property type="match status" value="1"/>
</dbReference>
<dbReference type="InterPro" id="IPR036937">
    <property type="entry name" value="Adhesion_dom_fimbrial_sf"/>
</dbReference>
<sequence length="221" mass="23129">MKKNLICATVLLALAPLCASAAETSDLTIGGKIRPAACNISLSNNGLVDFGTVPVKSLNASSVTELAEKIFDLAVACDDATRLVIHASDNYSKKAQTDVKAFLGVADAGVSGVVSDNGTAVGGMVLYPLGATGDGETALTLDTRDEGKTWKELEPTVAIVTWPTSDDYMGWGAVGATKPTAFSTMTQSYKIRMALAPRSKLPAFTSELPFVGSVTFRLIYI</sequence>
<keyword evidence="3" id="KW-1185">Reference proteome</keyword>
<dbReference type="AlphaFoldDB" id="A0A4Q7S759"/>
<keyword evidence="1" id="KW-0732">Signal</keyword>
<proteinExistence type="predicted"/>
<dbReference type="InterPro" id="IPR010546">
    <property type="entry name" value="DUF1120"/>
</dbReference>
<gene>
    <name evidence="2" type="ORF">EV147_0552</name>
</gene>